<name>A0ABD3XB97_SINWO</name>
<proteinExistence type="predicted"/>
<sequence length="106" mass="12075">MVKKSLLSIIQRLTAQNRFVTVIYIYMKSPILRAVLSHHMDVIIKMSESRAHLVYSDEQFIRKIETGKWGSLNLITVLDSISNRSAISTVTIPSSFSKLKPRKISV</sequence>
<accession>A0ABD3XB97</accession>
<evidence type="ECO:0000313" key="3">
    <source>
        <dbReference type="Proteomes" id="UP001634394"/>
    </source>
</evidence>
<comment type="caution">
    <text evidence="1">The sequence shown here is derived from an EMBL/GenBank/DDBJ whole genome shotgun (WGS) entry which is preliminary data.</text>
</comment>
<evidence type="ECO:0000313" key="1">
    <source>
        <dbReference type="EMBL" id="KAL3883544.1"/>
    </source>
</evidence>
<dbReference type="EMBL" id="JBJQND010000003">
    <property type="protein sequence ID" value="KAL3883544.1"/>
    <property type="molecule type" value="Genomic_DNA"/>
</dbReference>
<reference evidence="1 3" key="1">
    <citation type="submission" date="2024-11" db="EMBL/GenBank/DDBJ databases">
        <title>Chromosome-level genome assembly of the freshwater bivalve Anodonta woodiana.</title>
        <authorList>
            <person name="Chen X."/>
        </authorList>
    </citation>
    <scope>NUCLEOTIDE SEQUENCE [LARGE SCALE GENOMIC DNA]</scope>
    <source>
        <strain evidence="1">MN2024</strain>
        <tissue evidence="1">Gills</tissue>
    </source>
</reference>
<organism evidence="1 3">
    <name type="scientific">Sinanodonta woodiana</name>
    <name type="common">Chinese pond mussel</name>
    <name type="synonym">Anodonta woodiana</name>
    <dbReference type="NCBI Taxonomy" id="1069815"/>
    <lineage>
        <taxon>Eukaryota</taxon>
        <taxon>Metazoa</taxon>
        <taxon>Spiralia</taxon>
        <taxon>Lophotrochozoa</taxon>
        <taxon>Mollusca</taxon>
        <taxon>Bivalvia</taxon>
        <taxon>Autobranchia</taxon>
        <taxon>Heteroconchia</taxon>
        <taxon>Palaeoheterodonta</taxon>
        <taxon>Unionida</taxon>
        <taxon>Unionoidea</taxon>
        <taxon>Unionidae</taxon>
        <taxon>Unioninae</taxon>
        <taxon>Sinanodonta</taxon>
    </lineage>
</organism>
<evidence type="ECO:0000313" key="2">
    <source>
        <dbReference type="EMBL" id="KAL3883578.1"/>
    </source>
</evidence>
<dbReference type="Proteomes" id="UP001634394">
    <property type="component" value="Unassembled WGS sequence"/>
</dbReference>
<keyword evidence="3" id="KW-1185">Reference proteome</keyword>
<gene>
    <name evidence="1" type="ORF">ACJMK2_029799</name>
    <name evidence="2" type="ORF">ACJMK2_029829</name>
</gene>
<dbReference type="EMBL" id="JBJQND010000003">
    <property type="protein sequence ID" value="KAL3883578.1"/>
    <property type="molecule type" value="Genomic_DNA"/>
</dbReference>
<protein>
    <submittedName>
        <fullName evidence="1">Uncharacterized protein</fullName>
    </submittedName>
</protein>
<dbReference type="AlphaFoldDB" id="A0ABD3XB97"/>